<protein>
    <submittedName>
        <fullName evidence="1">Uncharacterized protein</fullName>
    </submittedName>
</protein>
<dbReference type="CTD" id="20328873"/>
<dbReference type="EMBL" id="KL596864">
    <property type="protein sequence ID" value="KER23110.1"/>
    <property type="molecule type" value="Genomic_DNA"/>
</dbReference>
<dbReference type="RefSeq" id="XP_009173142.1">
    <property type="nucleotide sequence ID" value="XM_009174878.1"/>
</dbReference>
<dbReference type="OrthoDB" id="5990676at2759"/>
<name>A0A074ZIG8_OPIVI</name>
<feature type="non-terminal residue" evidence="1">
    <location>
        <position position="121"/>
    </location>
</feature>
<gene>
    <name evidence="1" type="ORF">T265_14707</name>
</gene>
<organism evidence="1 2">
    <name type="scientific">Opisthorchis viverrini</name>
    <name type="common">Southeast Asian liver fluke</name>
    <dbReference type="NCBI Taxonomy" id="6198"/>
    <lineage>
        <taxon>Eukaryota</taxon>
        <taxon>Metazoa</taxon>
        <taxon>Spiralia</taxon>
        <taxon>Lophotrochozoa</taxon>
        <taxon>Platyhelminthes</taxon>
        <taxon>Trematoda</taxon>
        <taxon>Digenea</taxon>
        <taxon>Opisthorchiida</taxon>
        <taxon>Opisthorchiata</taxon>
        <taxon>Opisthorchiidae</taxon>
        <taxon>Opisthorchis</taxon>
    </lineage>
</organism>
<accession>A0A074ZIG8</accession>
<reference evidence="1 2" key="1">
    <citation type="submission" date="2013-11" db="EMBL/GenBank/DDBJ databases">
        <title>Opisthorchis viverrini - life in the bile duct.</title>
        <authorList>
            <person name="Young N.D."/>
            <person name="Nagarajan N."/>
            <person name="Lin S.J."/>
            <person name="Korhonen P.K."/>
            <person name="Jex A.R."/>
            <person name="Hall R.S."/>
            <person name="Safavi-Hemami H."/>
            <person name="Kaewkong W."/>
            <person name="Bertrand D."/>
            <person name="Gao S."/>
            <person name="Seet Q."/>
            <person name="Wongkham S."/>
            <person name="Teh B.T."/>
            <person name="Wongkham C."/>
            <person name="Intapan P.M."/>
            <person name="Maleewong W."/>
            <person name="Yang X."/>
            <person name="Hu M."/>
            <person name="Wang Z."/>
            <person name="Hofmann A."/>
            <person name="Sternberg P.W."/>
            <person name="Tan P."/>
            <person name="Wang J."/>
            <person name="Gasser R.B."/>
        </authorList>
    </citation>
    <scope>NUCLEOTIDE SEQUENCE [LARGE SCALE GENOMIC DNA]</scope>
</reference>
<proteinExistence type="predicted"/>
<dbReference type="KEGG" id="ovi:T265_14707"/>
<keyword evidence="2" id="KW-1185">Reference proteome</keyword>
<evidence type="ECO:0000313" key="2">
    <source>
        <dbReference type="Proteomes" id="UP000054324"/>
    </source>
</evidence>
<feature type="non-terminal residue" evidence="1">
    <location>
        <position position="1"/>
    </location>
</feature>
<dbReference type="AlphaFoldDB" id="A0A074ZIG8"/>
<dbReference type="GeneID" id="20328873"/>
<evidence type="ECO:0000313" key="1">
    <source>
        <dbReference type="EMBL" id="KER23110.1"/>
    </source>
</evidence>
<sequence>DSPFSWNAQLAEVCVITVLRVEKTTTLFFHASNKEIAQSVEIEFRLSAKVPPPQRLITRSTLRLLLQWPNQLKTYQLQELTRINASLAHALRVRVNPEVSASSLFIYDILQFFTSVNDSAP</sequence>
<dbReference type="Proteomes" id="UP000054324">
    <property type="component" value="Unassembled WGS sequence"/>
</dbReference>